<evidence type="ECO:0000313" key="3">
    <source>
        <dbReference type="Proteomes" id="UP000290289"/>
    </source>
</evidence>
<evidence type="ECO:0000313" key="2">
    <source>
        <dbReference type="EMBL" id="RXI01786.1"/>
    </source>
</evidence>
<keyword evidence="1" id="KW-1133">Transmembrane helix</keyword>
<keyword evidence="3" id="KW-1185">Reference proteome</keyword>
<dbReference type="EMBL" id="RDQH01000330">
    <property type="protein sequence ID" value="RXI01786.1"/>
    <property type="molecule type" value="Genomic_DNA"/>
</dbReference>
<organism evidence="2 3">
    <name type="scientific">Malus domestica</name>
    <name type="common">Apple</name>
    <name type="synonym">Pyrus malus</name>
    <dbReference type="NCBI Taxonomy" id="3750"/>
    <lineage>
        <taxon>Eukaryota</taxon>
        <taxon>Viridiplantae</taxon>
        <taxon>Streptophyta</taxon>
        <taxon>Embryophyta</taxon>
        <taxon>Tracheophyta</taxon>
        <taxon>Spermatophyta</taxon>
        <taxon>Magnoliopsida</taxon>
        <taxon>eudicotyledons</taxon>
        <taxon>Gunneridae</taxon>
        <taxon>Pentapetalae</taxon>
        <taxon>rosids</taxon>
        <taxon>fabids</taxon>
        <taxon>Rosales</taxon>
        <taxon>Rosaceae</taxon>
        <taxon>Amygdaloideae</taxon>
        <taxon>Maleae</taxon>
        <taxon>Malus</taxon>
    </lineage>
</organism>
<reference evidence="2 3" key="1">
    <citation type="submission" date="2018-10" db="EMBL/GenBank/DDBJ databases">
        <title>A high-quality apple genome assembly.</title>
        <authorList>
            <person name="Hu J."/>
        </authorList>
    </citation>
    <scope>NUCLEOTIDE SEQUENCE [LARGE SCALE GENOMIC DNA]</scope>
    <source>
        <strain evidence="3">cv. HFTH1</strain>
        <tissue evidence="2">Young leaf</tissue>
    </source>
</reference>
<evidence type="ECO:0000256" key="1">
    <source>
        <dbReference type="SAM" id="Phobius"/>
    </source>
</evidence>
<name>A0A498K2W2_MALDO</name>
<dbReference type="Proteomes" id="UP000290289">
    <property type="component" value="Chromosome 4"/>
</dbReference>
<comment type="caution">
    <text evidence="2">The sequence shown here is derived from an EMBL/GenBank/DDBJ whole genome shotgun (WGS) entry which is preliminary data.</text>
</comment>
<dbReference type="AlphaFoldDB" id="A0A498K2W2"/>
<sequence>MLPFLSSSSPHNPPTPLPGLRPVCAKSKMVARSISLAHFPTPNRHAGIPSRPSVLRFRPNFLLRCLGRIDLSVVFSSCAALVATGKTFVIPAAAAVCFWKLGIRVFIFVSLLFGLGFMYLIPPNLLWVIFPFRLNWPVTFFT</sequence>
<keyword evidence="1" id="KW-0472">Membrane</keyword>
<gene>
    <name evidence="2" type="ORF">DVH24_015135</name>
</gene>
<keyword evidence="1" id="KW-0812">Transmembrane</keyword>
<feature type="transmembrane region" description="Helical" evidence="1">
    <location>
        <begin position="73"/>
        <end position="98"/>
    </location>
</feature>
<proteinExistence type="predicted"/>
<protein>
    <submittedName>
        <fullName evidence="2">Uncharacterized protein</fullName>
    </submittedName>
</protein>
<accession>A0A498K2W2</accession>
<feature type="transmembrane region" description="Helical" evidence="1">
    <location>
        <begin position="105"/>
        <end position="130"/>
    </location>
</feature>